<dbReference type="Proteomes" id="UP001597085">
    <property type="component" value="Unassembled WGS sequence"/>
</dbReference>
<reference evidence="2 3" key="1">
    <citation type="journal article" date="2019" name="Int. J. Syst. Evol. Microbiol.">
        <title>The Global Catalogue of Microorganisms (GCM) 10K type strain sequencing project: providing services to taxonomists for standard genome sequencing and annotation.</title>
        <authorList>
            <consortium name="The Broad Institute Genomics Platform"/>
            <consortium name="The Broad Institute Genome Sequencing Center for Infectious Disease"/>
            <person name="Wu L."/>
            <person name="Ma J."/>
        </authorList>
    </citation>
    <scope>NUCLEOTIDE SEQUENCE [LARGE SCALE GENOMIC DNA]</scope>
    <source>
        <strain evidence="2 3">CGMCC 1.12121</strain>
    </source>
</reference>
<name>A0ABD6CSC4_9EURY</name>
<evidence type="ECO:0000313" key="3">
    <source>
        <dbReference type="Proteomes" id="UP001597085"/>
    </source>
</evidence>
<sequence length="520" mass="58090">MESDKVAAVAINVGSQTGEPLGRGPIFADGSFEYLPITEKYEDAVDWPTYSDIGYDKSIIAGSEDAVTHFDPEFPELPGGEHYTFADPGSTKTSQLEKLSQGDYLFFYGTLDFENGRRQRYWINDGWGGYVFGHFRLQRDPISIEEYRNLPENEQSPFSNNAHLRRPEQDSNLLMLLGDPDESELYDTAVPLSLPEGSLGPDEKRIPFFDSDGIDIHMVWYRGPVQMTKDRRDELLEAHQTGDARHLYGASLSSEPGFKDFDAELRPPSSFSDFGAFIDDHNLSTEQEVLAAFSYVSGGWSLEVPKALVTDSGLGVRSLSELTTSDEVLETLSGVFDDLHNSSGWPHGHRSNIPRNAGRRRETGERYGPHEAEILVESMATFAADVNSSFTDFLDDLDQDAPFLDALKQIKESVYSFQRLAAFDFLEVVVQALDYEWLAPTQLRYEYVNSNGPRRGLEHVFGLDSVGGAELRERTQYLTRLTAYACEERGMGLPEAIFSVESALCNCQKENRGAADTTGC</sequence>
<comment type="caution">
    <text evidence="2">The sequence shown here is derived from an EMBL/GenBank/DDBJ whole genome shotgun (WGS) entry which is preliminary data.</text>
</comment>
<dbReference type="InterPro" id="IPR041135">
    <property type="entry name" value="Nmad3"/>
</dbReference>
<feature type="domain" description="Nucleotide modification associated" evidence="1">
    <location>
        <begin position="8"/>
        <end position="227"/>
    </location>
</feature>
<accession>A0ABD6CSC4</accession>
<gene>
    <name evidence="2" type="ORF">ACFSBX_16420</name>
</gene>
<dbReference type="RefSeq" id="WP_256422265.1">
    <property type="nucleotide sequence ID" value="NZ_JANHDI010000011.1"/>
</dbReference>
<evidence type="ECO:0000259" key="1">
    <source>
        <dbReference type="Pfam" id="PF18754"/>
    </source>
</evidence>
<keyword evidence="3" id="KW-1185">Reference proteome</keyword>
<organism evidence="2 3">
    <name type="scientific">Halobellus rarus</name>
    <dbReference type="NCBI Taxonomy" id="1126237"/>
    <lineage>
        <taxon>Archaea</taxon>
        <taxon>Methanobacteriati</taxon>
        <taxon>Methanobacteriota</taxon>
        <taxon>Stenosarchaea group</taxon>
        <taxon>Halobacteria</taxon>
        <taxon>Halobacteriales</taxon>
        <taxon>Haloferacaceae</taxon>
        <taxon>Halobellus</taxon>
    </lineage>
</organism>
<dbReference type="EMBL" id="JBHUDK010000015">
    <property type="protein sequence ID" value="MFD1600527.1"/>
    <property type="molecule type" value="Genomic_DNA"/>
</dbReference>
<dbReference type="Pfam" id="PF18754">
    <property type="entry name" value="Nmad3"/>
    <property type="match status" value="1"/>
</dbReference>
<dbReference type="AlphaFoldDB" id="A0ABD6CSC4"/>
<protein>
    <recommendedName>
        <fullName evidence="1">Nucleotide modification associated domain-containing protein</fullName>
    </recommendedName>
</protein>
<evidence type="ECO:0000313" key="2">
    <source>
        <dbReference type="EMBL" id="MFD1600527.1"/>
    </source>
</evidence>
<proteinExistence type="predicted"/>